<accession>A0AAP0LJD1</accession>
<reference evidence="1 2" key="1">
    <citation type="submission" date="2024-05" db="EMBL/GenBank/DDBJ databases">
        <title>Haplotype-resolved chromosome-level genome assembly of Huyou (Citrus changshanensis).</title>
        <authorList>
            <person name="Miao C."/>
            <person name="Chen W."/>
            <person name="Wu Y."/>
            <person name="Wang L."/>
            <person name="Zhao S."/>
            <person name="Grierson D."/>
            <person name="Xu C."/>
            <person name="Chen K."/>
        </authorList>
    </citation>
    <scope>NUCLEOTIDE SEQUENCE [LARGE SCALE GENOMIC DNA]</scope>
    <source>
        <strain evidence="1">01-14</strain>
        <tissue evidence="1">Leaf</tissue>
    </source>
</reference>
<evidence type="ECO:0000313" key="2">
    <source>
        <dbReference type="Proteomes" id="UP001428341"/>
    </source>
</evidence>
<evidence type="ECO:0000313" key="1">
    <source>
        <dbReference type="EMBL" id="KAK9176408.1"/>
    </source>
</evidence>
<dbReference type="Proteomes" id="UP001428341">
    <property type="component" value="Unassembled WGS sequence"/>
</dbReference>
<keyword evidence="2" id="KW-1185">Reference proteome</keyword>
<protein>
    <submittedName>
        <fullName evidence="1">Uncharacterized protein</fullName>
    </submittedName>
</protein>
<proteinExistence type="predicted"/>
<comment type="caution">
    <text evidence="1">The sequence shown here is derived from an EMBL/GenBank/DDBJ whole genome shotgun (WGS) entry which is preliminary data.</text>
</comment>
<organism evidence="1 2">
    <name type="scientific">Citrus x changshan-huyou</name>
    <dbReference type="NCBI Taxonomy" id="2935761"/>
    <lineage>
        <taxon>Eukaryota</taxon>
        <taxon>Viridiplantae</taxon>
        <taxon>Streptophyta</taxon>
        <taxon>Embryophyta</taxon>
        <taxon>Tracheophyta</taxon>
        <taxon>Spermatophyta</taxon>
        <taxon>Magnoliopsida</taxon>
        <taxon>eudicotyledons</taxon>
        <taxon>Gunneridae</taxon>
        <taxon>Pentapetalae</taxon>
        <taxon>rosids</taxon>
        <taxon>malvids</taxon>
        <taxon>Sapindales</taxon>
        <taxon>Rutaceae</taxon>
        <taxon>Aurantioideae</taxon>
        <taxon>Citrus</taxon>
    </lineage>
</organism>
<dbReference type="EMBL" id="JBCGBO010000025">
    <property type="protein sequence ID" value="KAK9176408.1"/>
    <property type="molecule type" value="Genomic_DNA"/>
</dbReference>
<sequence length="107" mass="12890">MKKRLACLSKEARYWALRTRPLKMIYKLTKTRIPPLFIWISYVTCMGINEQMHFCARDLVDTMFKYDFGFLMLLCFLNFYPCRYLESSAYVQHILKCTQTEEFPVGY</sequence>
<gene>
    <name evidence="1" type="ORF">WN944_028425</name>
</gene>
<dbReference type="AlphaFoldDB" id="A0AAP0LJD1"/>
<name>A0AAP0LJD1_9ROSI</name>